<dbReference type="Gene3D" id="3.40.50.150">
    <property type="entry name" value="Vaccinia Virus protein VP39"/>
    <property type="match status" value="1"/>
</dbReference>
<accession>A0ABS7JPX9</accession>
<protein>
    <submittedName>
        <fullName evidence="3">tRNA 5-methoxyuridine(34)/uridine 5-oxyacetic acid(34) synthase CmoB</fullName>
        <ecNumber evidence="3">2.5.1.-</ecNumber>
    </submittedName>
</protein>
<dbReference type="Pfam" id="PF08003">
    <property type="entry name" value="Methyltransf_9"/>
    <property type="match status" value="1"/>
</dbReference>
<evidence type="ECO:0000256" key="1">
    <source>
        <dbReference type="ARBA" id="ARBA00022679"/>
    </source>
</evidence>
<evidence type="ECO:0000313" key="3">
    <source>
        <dbReference type="EMBL" id="MBX7491449.1"/>
    </source>
</evidence>
<dbReference type="InterPro" id="IPR027555">
    <property type="entry name" value="Mo5U34_MeTrfas-like"/>
</dbReference>
<dbReference type="InterPro" id="IPR029063">
    <property type="entry name" value="SAM-dependent_MTases_sf"/>
</dbReference>
<keyword evidence="4" id="KW-1185">Reference proteome</keyword>
<dbReference type="Proteomes" id="UP000700059">
    <property type="component" value="Unassembled WGS sequence"/>
</dbReference>
<keyword evidence="1 3" id="KW-0808">Transferase</keyword>
<keyword evidence="2" id="KW-0819">tRNA processing</keyword>
<evidence type="ECO:0000313" key="4">
    <source>
        <dbReference type="Proteomes" id="UP000700059"/>
    </source>
</evidence>
<evidence type="ECO:0000256" key="2">
    <source>
        <dbReference type="ARBA" id="ARBA00022694"/>
    </source>
</evidence>
<sequence>MVTQGLEEIRAVRNRALRFKHILPLQEKLESLNRIPRHELTHIKVEYRDCISIEIPHISAESFTLIFEVAKALIPWRKGPFKINDLEIVSEWNSAIKYNLLASHLDLENKILGDVGCNNGYYMFRSLEQNPKQILGFDPMPLCFLQYRFLQFFAKDMRLNFELLGIEELGYFTNSFDTMLCLGVLYHRKNPLDSIKLVYNALKKGGEAVFDSLIIEGEEEIALCPKERYAKMPNVYFIPTLLTFINWLESCGFKEVLHISTLKTAFDEQRKTAWSSGESLENFLDCTGEKTIEGYPAPKRAYLKAKKI</sequence>
<dbReference type="InterPro" id="IPR010017">
    <property type="entry name" value="CmoB"/>
</dbReference>
<reference evidence="3 4" key="1">
    <citation type="submission" date="2021-08" db="EMBL/GenBank/DDBJ databases">
        <title>Helicobacter spp. isolated from feces of Anatolian Ground Squirrel (Spermophilus xanthoprymnus) in Turkey.</title>
        <authorList>
            <person name="Aydin F."/>
            <person name="Abay S."/>
            <person name="Kayman T."/>
            <person name="Karakaya E."/>
            <person name="Saticioglu I.B."/>
        </authorList>
    </citation>
    <scope>NUCLEOTIDE SEQUENCE [LARGE SCALE GENOMIC DNA]</scope>
    <source>
        <strain evidence="3 4">Faydin-H70</strain>
    </source>
</reference>
<gene>
    <name evidence="3" type="primary">cmoB</name>
    <name evidence="3" type="ORF">K4G57_08255</name>
</gene>
<dbReference type="GO" id="GO:0016740">
    <property type="term" value="F:transferase activity"/>
    <property type="evidence" value="ECO:0007669"/>
    <property type="project" value="UniProtKB-KW"/>
</dbReference>
<dbReference type="CDD" id="cd02440">
    <property type="entry name" value="AdoMet_MTases"/>
    <property type="match status" value="1"/>
</dbReference>
<organism evidence="3 4">
    <name type="scientific">Helicobacter turcicus</name>
    <dbReference type="NCBI Taxonomy" id="2867412"/>
    <lineage>
        <taxon>Bacteria</taxon>
        <taxon>Pseudomonadati</taxon>
        <taxon>Campylobacterota</taxon>
        <taxon>Epsilonproteobacteria</taxon>
        <taxon>Campylobacterales</taxon>
        <taxon>Helicobacteraceae</taxon>
        <taxon>Helicobacter</taxon>
    </lineage>
</organism>
<dbReference type="EMBL" id="JAIGYQ010000013">
    <property type="protein sequence ID" value="MBX7491449.1"/>
    <property type="molecule type" value="Genomic_DNA"/>
</dbReference>
<dbReference type="EC" id="2.5.1.-" evidence="3"/>
<dbReference type="HAMAP" id="MF_01590">
    <property type="entry name" value="tRNA_carboxymethyltr_CmoB"/>
    <property type="match status" value="1"/>
</dbReference>
<dbReference type="RefSeq" id="WP_221532307.1">
    <property type="nucleotide sequence ID" value="NZ_JAIGYP010000007.1"/>
</dbReference>
<dbReference type="NCBIfam" id="NF011650">
    <property type="entry name" value="PRK15068.1"/>
    <property type="match status" value="1"/>
</dbReference>
<dbReference type="SUPFAM" id="SSF53335">
    <property type="entry name" value="S-adenosyl-L-methionine-dependent methyltransferases"/>
    <property type="match status" value="1"/>
</dbReference>
<comment type="caution">
    <text evidence="3">The sequence shown here is derived from an EMBL/GenBank/DDBJ whole genome shotgun (WGS) entry which is preliminary data.</text>
</comment>
<dbReference type="NCBIfam" id="TIGR00452">
    <property type="entry name" value="tRNA 5-methoxyuridine(34)/uridine 5-oxyacetic acid(34) synthase CmoB"/>
    <property type="match status" value="1"/>
</dbReference>
<name>A0ABS7JPX9_9HELI</name>
<proteinExistence type="inferred from homology"/>